<comment type="caution">
    <text evidence="1">The sequence shown here is derived from an EMBL/GenBank/DDBJ whole genome shotgun (WGS) entry which is preliminary data.</text>
</comment>
<evidence type="ECO:0000313" key="2">
    <source>
        <dbReference type="Proteomes" id="UP001338309"/>
    </source>
</evidence>
<dbReference type="EMBL" id="BTPD01000012">
    <property type="protein sequence ID" value="GMQ30791.1"/>
    <property type="molecule type" value="Genomic_DNA"/>
</dbReference>
<gene>
    <name evidence="1" type="ORF">Aconfl_34340</name>
</gene>
<dbReference type="Proteomes" id="UP001338309">
    <property type="component" value="Unassembled WGS sequence"/>
</dbReference>
<evidence type="ECO:0000313" key="1">
    <source>
        <dbReference type="EMBL" id="GMQ30791.1"/>
    </source>
</evidence>
<evidence type="ECO:0008006" key="3">
    <source>
        <dbReference type="Google" id="ProtNLM"/>
    </source>
</evidence>
<name>A0ABQ6PS85_9BACT</name>
<proteinExistence type="predicted"/>
<keyword evidence="2" id="KW-1185">Reference proteome</keyword>
<protein>
    <recommendedName>
        <fullName evidence="3">PIN like domain-containing protein</fullName>
    </recommendedName>
</protein>
<sequence length="412" mass="48459">MIKVYLDTNVLSGLKGGKLDEFKRLHNLLLELRGRVYCFFSMAHLNDLANDKSQQFLEDLTFYETITNDNFLVKEYGEKNLKYLLCTPKQAFETYREDSAILSLLDFGQLENLGELGEEEKRMIHTLKNQKIELDILKNSGKSRESDDFLKLYFGEIKDQYSVEELLKQFGHFYKALFEDPKNYRNLRRTILEQMPLVQKWNIKIEDINFDKKLEKTPLAKSFFQFVKDSMHNKEDDPNYNYDFFTNSYFNLNILGIDGENNKGVKFSNTLYDSFHSYYGAHCHFLVTNDLGLLTKSKVLYKFFGFDCKPATVSEFLKKFSITRNQPKFTNRSFLESILYQVKSGIISRDYQDIANLRQIREIKLNHWLLDFSIKLKSLTKIMGKHLSFSLRNSITSIKLRLGRTLNQSPHS</sequence>
<dbReference type="RefSeq" id="WP_338225499.1">
    <property type="nucleotide sequence ID" value="NZ_BTPD01000012.1"/>
</dbReference>
<accession>A0ABQ6PS85</accession>
<reference evidence="1 2" key="1">
    <citation type="submission" date="2023-08" db="EMBL/GenBank/DDBJ databases">
        <title>Draft genome sequence of Algoriphagus confluentis.</title>
        <authorList>
            <person name="Takatani N."/>
            <person name="Hosokawa M."/>
            <person name="Sawabe T."/>
        </authorList>
    </citation>
    <scope>NUCLEOTIDE SEQUENCE [LARGE SCALE GENOMIC DNA]</scope>
    <source>
        <strain evidence="1 2">NBRC 111222</strain>
    </source>
</reference>
<organism evidence="1 2">
    <name type="scientific">Algoriphagus confluentis</name>
    <dbReference type="NCBI Taxonomy" id="1697556"/>
    <lineage>
        <taxon>Bacteria</taxon>
        <taxon>Pseudomonadati</taxon>
        <taxon>Bacteroidota</taxon>
        <taxon>Cytophagia</taxon>
        <taxon>Cytophagales</taxon>
        <taxon>Cyclobacteriaceae</taxon>
        <taxon>Algoriphagus</taxon>
    </lineage>
</organism>